<dbReference type="Pfam" id="PF01722">
    <property type="entry name" value="BolA"/>
    <property type="match status" value="1"/>
</dbReference>
<name>A0A8B0SJU0_9GAMM</name>
<gene>
    <name evidence="4" type="ORF">J1836_011410</name>
    <name evidence="3" type="ORF">J1836_16025</name>
</gene>
<dbReference type="EMBL" id="JAFMPM010000008">
    <property type="protein sequence ID" value="MBO0614410.1"/>
    <property type="molecule type" value="Genomic_DNA"/>
</dbReference>
<keyword evidence="5" id="KW-1185">Reference proteome</keyword>
<dbReference type="SUPFAM" id="SSF82657">
    <property type="entry name" value="BolA-like"/>
    <property type="match status" value="1"/>
</dbReference>
<protein>
    <submittedName>
        <fullName evidence="4">BolA/IbaG family iron-sulfur metabolism protein</fullName>
    </submittedName>
</protein>
<dbReference type="PANTHER" id="PTHR46229:SF2">
    <property type="entry name" value="BOLA-LIKE PROTEIN 1"/>
    <property type="match status" value="1"/>
</dbReference>
<dbReference type="Gene3D" id="3.30.300.90">
    <property type="entry name" value="BolA-like"/>
    <property type="match status" value="1"/>
</dbReference>
<dbReference type="Proteomes" id="UP000664466">
    <property type="component" value="Unassembled WGS sequence"/>
</dbReference>
<dbReference type="EMBL" id="CP072748">
    <property type="protein sequence ID" value="QTX09252.1"/>
    <property type="molecule type" value="Genomic_DNA"/>
</dbReference>
<evidence type="ECO:0000256" key="1">
    <source>
        <dbReference type="ARBA" id="ARBA00005578"/>
    </source>
</evidence>
<dbReference type="InterPro" id="IPR002634">
    <property type="entry name" value="BolA"/>
</dbReference>
<evidence type="ECO:0000313" key="3">
    <source>
        <dbReference type="EMBL" id="MBO0614410.1"/>
    </source>
</evidence>
<dbReference type="InterPro" id="IPR036065">
    <property type="entry name" value="BolA-like_sf"/>
</dbReference>
<organism evidence="4">
    <name type="scientific">Thiothrix fructosivorans</name>
    <dbReference type="NCBI Taxonomy" id="111770"/>
    <lineage>
        <taxon>Bacteria</taxon>
        <taxon>Pseudomonadati</taxon>
        <taxon>Pseudomonadota</taxon>
        <taxon>Gammaproteobacteria</taxon>
        <taxon>Thiotrichales</taxon>
        <taxon>Thiotrichaceae</taxon>
        <taxon>Thiothrix</taxon>
    </lineage>
</organism>
<reference evidence="3 5" key="1">
    <citation type="submission" date="2021-03" db="EMBL/GenBank/DDBJ databases">
        <title>Draft genome and methylome analysis of Thiotrix fructosivoruns ATCC 49748.</title>
        <authorList>
            <person name="Fomenkov A."/>
            <person name="Grabovich M.Y."/>
            <person name="Roberts R.J."/>
        </authorList>
    </citation>
    <scope>NUCLEOTIDE SEQUENCE [LARGE SCALE GENOMIC DNA]</scope>
    <source>
        <strain evidence="3 5">ATCC 49748</strain>
    </source>
</reference>
<comment type="similarity">
    <text evidence="1 2">Belongs to the BolA/IbaG family.</text>
</comment>
<evidence type="ECO:0000256" key="2">
    <source>
        <dbReference type="RuleBase" id="RU003860"/>
    </source>
</evidence>
<dbReference type="RefSeq" id="WP_207252143.1">
    <property type="nucleotide sequence ID" value="NZ_JAFMPM010000008.1"/>
</dbReference>
<dbReference type="AlphaFoldDB" id="A0A8B0SJU0"/>
<dbReference type="PIRSF" id="PIRSF003113">
    <property type="entry name" value="BolA"/>
    <property type="match status" value="1"/>
</dbReference>
<dbReference type="PANTHER" id="PTHR46229">
    <property type="entry name" value="BOLA TRANSCRIPTION REGULATOR"/>
    <property type="match status" value="1"/>
</dbReference>
<reference evidence="4" key="2">
    <citation type="submission" date="2021-04" db="EMBL/GenBank/DDBJ databases">
        <title>Complete Genome and methylome analysis of Thiothrix fructosivorans ATCC 49748.</title>
        <authorList>
            <person name="Fomenkov A."/>
            <person name="Sun L."/>
            <person name="Vincze T."/>
            <person name="Grabovich M.Y."/>
            <person name="Roberts R.J."/>
        </authorList>
    </citation>
    <scope>NUCLEOTIDE SEQUENCE</scope>
    <source>
        <strain evidence="4">ATCC 49748</strain>
    </source>
</reference>
<evidence type="ECO:0000313" key="5">
    <source>
        <dbReference type="Proteomes" id="UP000664466"/>
    </source>
</evidence>
<evidence type="ECO:0000313" key="4">
    <source>
        <dbReference type="EMBL" id="QTX09252.1"/>
    </source>
</evidence>
<accession>A0A8B0SJU0</accession>
<dbReference type="InterPro" id="IPR050961">
    <property type="entry name" value="BolA/IbaG_stress_morph_reg"/>
</dbReference>
<proteinExistence type="inferred from homology"/>
<sequence length="78" mass="8255">MSISNAAVTQMIQDHLPDAQVTVTGDGYKYETDVISEAFAGLSTLKRHQLVYAAVNAAITAGQLHALTIRAKTPAEVA</sequence>